<evidence type="ECO:0000313" key="8">
    <source>
        <dbReference type="Proteomes" id="UP001221924"/>
    </source>
</evidence>
<dbReference type="RefSeq" id="WP_195508010.1">
    <property type="nucleotide sequence ID" value="NZ_CP072251.1"/>
</dbReference>
<feature type="transmembrane region" description="Helical" evidence="6">
    <location>
        <begin position="42"/>
        <end position="63"/>
    </location>
</feature>
<comment type="caution">
    <text evidence="7">The sequence shown here is derived from an EMBL/GenBank/DDBJ whole genome shotgun (WGS) entry which is preliminary data.</text>
</comment>
<keyword evidence="3 6" id="KW-0812">Transmembrane</keyword>
<evidence type="ECO:0000313" key="7">
    <source>
        <dbReference type="EMBL" id="MDE8696729.1"/>
    </source>
</evidence>
<keyword evidence="4 6" id="KW-1133">Transmembrane helix</keyword>
<dbReference type="InterPro" id="IPR050833">
    <property type="entry name" value="Poly_Biosynth_Transport"/>
</dbReference>
<feature type="transmembrane region" description="Helical" evidence="6">
    <location>
        <begin position="84"/>
        <end position="111"/>
    </location>
</feature>
<evidence type="ECO:0000256" key="3">
    <source>
        <dbReference type="ARBA" id="ARBA00022692"/>
    </source>
</evidence>
<reference evidence="7" key="1">
    <citation type="submission" date="2023-03" db="EMBL/GenBank/DDBJ databases">
        <title>DFI Biobank Strains.</title>
        <authorList>
            <person name="Mostad J."/>
            <person name="Paddock L."/>
            <person name="Medina S."/>
            <person name="Waligurski E."/>
            <person name="Barat B."/>
            <person name="Smith R."/>
            <person name="Burgo V."/>
            <person name="Metcalfe C."/>
            <person name="Woodson C."/>
            <person name="Sundararajan A."/>
            <person name="Ramaswamy R."/>
            <person name="Lin H."/>
            <person name="Pamer E.G."/>
        </authorList>
    </citation>
    <scope>NUCLEOTIDE SEQUENCE</scope>
    <source>
        <strain evidence="7">DFI.9.5</strain>
    </source>
</reference>
<evidence type="ECO:0000256" key="1">
    <source>
        <dbReference type="ARBA" id="ARBA00004651"/>
    </source>
</evidence>
<feature type="transmembrane region" description="Helical" evidence="6">
    <location>
        <begin position="123"/>
        <end position="145"/>
    </location>
</feature>
<feature type="transmembrane region" description="Helical" evidence="6">
    <location>
        <begin position="462"/>
        <end position="482"/>
    </location>
</feature>
<feature type="transmembrane region" description="Helical" evidence="6">
    <location>
        <begin position="341"/>
        <end position="362"/>
    </location>
</feature>
<proteinExistence type="predicted"/>
<organism evidence="7 8">
    <name type="scientific">Bacteroides cellulosilyticus</name>
    <dbReference type="NCBI Taxonomy" id="246787"/>
    <lineage>
        <taxon>Bacteria</taxon>
        <taxon>Pseudomonadati</taxon>
        <taxon>Bacteroidota</taxon>
        <taxon>Bacteroidia</taxon>
        <taxon>Bacteroidales</taxon>
        <taxon>Bacteroidaceae</taxon>
        <taxon>Bacteroides</taxon>
    </lineage>
</organism>
<evidence type="ECO:0000256" key="4">
    <source>
        <dbReference type="ARBA" id="ARBA00022989"/>
    </source>
</evidence>
<feature type="transmembrane region" description="Helical" evidence="6">
    <location>
        <begin position="184"/>
        <end position="205"/>
    </location>
</feature>
<feature type="transmembrane region" description="Helical" evidence="6">
    <location>
        <begin position="311"/>
        <end position="335"/>
    </location>
</feature>
<dbReference type="EMBL" id="JARFID010000030">
    <property type="protein sequence ID" value="MDE8696729.1"/>
    <property type="molecule type" value="Genomic_DNA"/>
</dbReference>
<dbReference type="AlphaFoldDB" id="A0AAW6MAR0"/>
<dbReference type="GO" id="GO:0005886">
    <property type="term" value="C:plasma membrane"/>
    <property type="evidence" value="ECO:0007669"/>
    <property type="project" value="UniProtKB-SubCell"/>
</dbReference>
<dbReference type="Proteomes" id="UP001221924">
    <property type="component" value="Unassembled WGS sequence"/>
</dbReference>
<feature type="transmembrane region" description="Helical" evidence="6">
    <location>
        <begin position="12"/>
        <end position="36"/>
    </location>
</feature>
<keyword evidence="5 6" id="KW-0472">Membrane</keyword>
<evidence type="ECO:0000256" key="2">
    <source>
        <dbReference type="ARBA" id="ARBA00022475"/>
    </source>
</evidence>
<comment type="subcellular location">
    <subcellularLocation>
        <location evidence="1">Cell membrane</location>
        <topology evidence="1">Multi-pass membrane protein</topology>
    </subcellularLocation>
</comment>
<feature type="transmembrane region" description="Helical" evidence="6">
    <location>
        <begin position="438"/>
        <end position="456"/>
    </location>
</feature>
<evidence type="ECO:0000256" key="5">
    <source>
        <dbReference type="ARBA" id="ARBA00023136"/>
    </source>
</evidence>
<evidence type="ECO:0008006" key="9">
    <source>
        <dbReference type="Google" id="ProtNLM"/>
    </source>
</evidence>
<keyword evidence="2" id="KW-1003">Cell membrane</keyword>
<feature type="transmembrane region" description="Helical" evidence="6">
    <location>
        <begin position="374"/>
        <end position="393"/>
    </location>
</feature>
<protein>
    <recommendedName>
        <fullName evidence="9">Lipopolysaccharide biosynthesis protein</fullName>
    </recommendedName>
</protein>
<sequence length="504" mass="57340">MSNNRQIAKNAVFLYIRMAVVMIVTIYMSRIILAQLGETDYGIYNVVGGVVGMIMSVNSALSFGTQRFISFYAGKGERSKLVKVFSSALLIHAFLAMVIVIILEVVGIWFVNNILVIPNDRLFAAQIVLQISIATAFIAIIQVPYSALIIAHERMNIYAYVALVDVGLKLLIALSLTSVAYDKLIYYAALLSLVQIIQSIIYVVYCKKKFEECYVVIHKEKKMYIDILRYSGWNLFGTLGFMGSDQGVNMLLNIFFGPTVNAARAIAYQVKSAVQQFVSNLQTAFNPQLVKLYAAGKKDEMLNLLYDNIKYSLLLIWAIFLPLFFEIDYLLSIWLVEVPQYTLIFAKIVIFKLFLVCFEQPFITVNGATGDNKVFTVVSALFLLSVLPISYIYLRFEDLPYLVFIVDFVVYFIMVVWKSCYLRKQIGLSLRLMFYHSIKPLLIVALFSVIPIWCINDCMTQSFVRLAITLVASVIINAILIWRFALTNPIKEVVKYKILSTFFH</sequence>
<dbReference type="PANTHER" id="PTHR30250">
    <property type="entry name" value="PST FAMILY PREDICTED COLANIC ACID TRANSPORTER"/>
    <property type="match status" value="1"/>
</dbReference>
<dbReference type="GeneID" id="66307850"/>
<feature type="transmembrane region" description="Helical" evidence="6">
    <location>
        <begin position="157"/>
        <end position="178"/>
    </location>
</feature>
<accession>A0AAW6MAR0</accession>
<gene>
    <name evidence="7" type="ORF">PZH42_21730</name>
</gene>
<dbReference type="PANTHER" id="PTHR30250:SF26">
    <property type="entry name" value="PSMA PROTEIN"/>
    <property type="match status" value="1"/>
</dbReference>
<feature type="transmembrane region" description="Helical" evidence="6">
    <location>
        <begin position="399"/>
        <end position="417"/>
    </location>
</feature>
<evidence type="ECO:0000256" key="6">
    <source>
        <dbReference type="SAM" id="Phobius"/>
    </source>
</evidence>
<name>A0AAW6MAR0_9BACE</name>